<feature type="transmembrane region" description="Helical" evidence="1">
    <location>
        <begin position="67"/>
        <end position="87"/>
    </location>
</feature>
<dbReference type="Pfam" id="PF09586">
    <property type="entry name" value="YfhO"/>
    <property type="match status" value="1"/>
</dbReference>
<organism evidence="2 3">
    <name type="scientific">Streptococcus porcorum</name>
    <dbReference type="NCBI Taxonomy" id="701526"/>
    <lineage>
        <taxon>Bacteria</taxon>
        <taxon>Bacillati</taxon>
        <taxon>Bacillota</taxon>
        <taxon>Bacilli</taxon>
        <taxon>Lactobacillales</taxon>
        <taxon>Streptococcaceae</taxon>
        <taxon>Streptococcus</taxon>
    </lineage>
</organism>
<feature type="transmembrane region" description="Helical" evidence="1">
    <location>
        <begin position="12"/>
        <end position="31"/>
    </location>
</feature>
<feature type="transmembrane region" description="Helical" evidence="1">
    <location>
        <begin position="160"/>
        <end position="178"/>
    </location>
</feature>
<dbReference type="Proteomes" id="UP001549037">
    <property type="component" value="Unassembled WGS sequence"/>
</dbReference>
<feature type="transmembrane region" description="Helical" evidence="1">
    <location>
        <begin position="440"/>
        <end position="458"/>
    </location>
</feature>
<comment type="caution">
    <text evidence="2">The sequence shown here is derived from an EMBL/GenBank/DDBJ whole genome shotgun (WGS) entry which is preliminary data.</text>
</comment>
<feature type="transmembrane region" description="Helical" evidence="1">
    <location>
        <begin position="226"/>
        <end position="250"/>
    </location>
</feature>
<accession>A0ABV2JCL1</accession>
<dbReference type="RefSeq" id="WP_354367115.1">
    <property type="nucleotide sequence ID" value="NZ_JBEPLN010000002.1"/>
</dbReference>
<feature type="transmembrane region" description="Helical" evidence="1">
    <location>
        <begin position="830"/>
        <end position="849"/>
    </location>
</feature>
<feature type="transmembrane region" description="Helical" evidence="1">
    <location>
        <begin position="379"/>
        <end position="399"/>
    </location>
</feature>
<reference evidence="2 3" key="1">
    <citation type="submission" date="2024-06" db="EMBL/GenBank/DDBJ databases">
        <title>Genomic Encyclopedia of Type Strains, Phase IV (KMG-IV): sequencing the most valuable type-strain genomes for metagenomic binning, comparative biology and taxonomic classification.</title>
        <authorList>
            <person name="Goeker M."/>
        </authorList>
    </citation>
    <scope>NUCLEOTIDE SEQUENCE [LARGE SCALE GENOMIC DNA]</scope>
    <source>
        <strain evidence="2 3">DSM 28302</strain>
    </source>
</reference>
<feature type="transmembrane region" description="Helical" evidence="1">
    <location>
        <begin position="405"/>
        <end position="428"/>
    </location>
</feature>
<keyword evidence="1" id="KW-1133">Transmembrane helix</keyword>
<name>A0ABV2JCL1_9STRE</name>
<dbReference type="EMBL" id="JBEPLN010000002">
    <property type="protein sequence ID" value="MET3633495.1"/>
    <property type="molecule type" value="Genomic_DNA"/>
</dbReference>
<feature type="transmembrane region" description="Helical" evidence="1">
    <location>
        <begin position="107"/>
        <end position="124"/>
    </location>
</feature>
<evidence type="ECO:0000313" key="2">
    <source>
        <dbReference type="EMBL" id="MET3633495.1"/>
    </source>
</evidence>
<feature type="transmembrane region" description="Helical" evidence="1">
    <location>
        <begin position="318"/>
        <end position="335"/>
    </location>
</feature>
<feature type="transmembrane region" description="Helical" evidence="1">
    <location>
        <begin position="289"/>
        <end position="311"/>
    </location>
</feature>
<gene>
    <name evidence="2" type="ORF">ABID28_000125</name>
</gene>
<feature type="transmembrane region" description="Helical" evidence="1">
    <location>
        <begin position="184"/>
        <end position="214"/>
    </location>
</feature>
<feature type="transmembrane region" description="Helical" evidence="1">
    <location>
        <begin position="355"/>
        <end position="372"/>
    </location>
</feature>
<dbReference type="PANTHER" id="PTHR38454:SF1">
    <property type="entry name" value="INTEGRAL MEMBRANE PROTEIN"/>
    <property type="match status" value="1"/>
</dbReference>
<protein>
    <submittedName>
        <fullName evidence="2">Membrane protein YfhO</fullName>
    </submittedName>
</protein>
<keyword evidence="3" id="KW-1185">Reference proteome</keyword>
<evidence type="ECO:0000313" key="3">
    <source>
        <dbReference type="Proteomes" id="UP001549037"/>
    </source>
</evidence>
<dbReference type="InterPro" id="IPR018580">
    <property type="entry name" value="Uncharacterised_YfhO"/>
</dbReference>
<evidence type="ECO:0000256" key="1">
    <source>
        <dbReference type="SAM" id="Phobius"/>
    </source>
</evidence>
<proteinExistence type="predicted"/>
<keyword evidence="1" id="KW-0812">Transmembrane</keyword>
<keyword evidence="1" id="KW-0472">Membrane</keyword>
<dbReference type="PANTHER" id="PTHR38454">
    <property type="entry name" value="INTEGRAL MEMBRANE PROTEIN-RELATED"/>
    <property type="match status" value="1"/>
</dbReference>
<sequence length="855" mass="98642">MTFFTKYRNIIFYLMSFLFPILIMFGVLLSFDITWGSETTILASDGFHQYVIFDTTLRDILHGKDSLFYSFTSGLGLNFYALMSYYLGSFFSPLTYFFDKSSMPDAVYLFTLLKFGLIGLSSYFSLHKVYNKLERSFTLVLSTSLALMSFLTSQLELNKWLDVFILIPLILLGLHRLINKEGTLLYYATLTILFIQNYYFGFMTALFLLLWFFAQSSWDFKHRIKRFLDFSIVSILSTLSSMVMLLPTYLDLKTHGETFDTFTNWLSEDAWWLDIFAKNMVGAYDTTQFHALPMIAVGLLPLTLSLIFFFLPSIKWSVKLSYGILLIILIASFYLEPLDLFWQGMHAPNMFLHRYAWVFSFILIYMSAETLSRTSQWTLKLITPSFLFLAIGFGLTFFYSDHYPFLTSANFMLTGSLLLAYFIILFSLIKNYIDSQWFKLFLSFFMILEVSLNSFYYVKGLSTEWNFPSREGYTKNLTAIDSLVNFANENTSTFFRMERLLPQTGNDSMKFAYNGISQFSSIRNRASSSQLDRLGFRSDGTNLNLRYQNNTLIADSLFGIKYNLSQANPDKYGFEQVKTVDEMSLYENRFSTQLAILTNSVYKDSDFTINTLDNQTNLLNNLTGLNYNYFTRLSYSPISQNTQLGQKVTVKEVNGKTQITYLLTTPQNSQIYVSMPNITFENDDQNNVQITVNHKTTNMVTDNAYSFFNIGYNKEAQTLAVTFQFSGNKEISFNPPNFYALNLDYYTEAIEKLSTAPVSVQEKGNKVVIKYDSNKDTSLFLTLPYDKGWKAYQNNKEIPIRKAQKGFMAVDITKGKGEVTLIFIPDGFNIGLLCSLAGLSLYLSYAYFYRPIKKD</sequence>